<sequence length="256" mass="28672">MYRFLSQKSRNVIMSLKSEAFLAYARYGVVAAFVVLVVFLVFPLVISGDKVFSLLSDGLVSLGLPVRSVIVRGNVMVDKDTIHDVVDHERSIVLVPLKELSQRIKRQSPWIKDVKISRVLSSGALKINIEEYDAFANWCHHGINSVIDRAGYVIVNSEGRFPHLISVYGDDAVEHLEFVRDILDDKGPLSSMISSFSLLDTGGWNVDFSSGLRVRLPESGPKEAWAQLKQLHLDSGGLLMWNEIDMRNADKISMKK</sequence>
<dbReference type="GO" id="GO:0090529">
    <property type="term" value="P:cell septum assembly"/>
    <property type="evidence" value="ECO:0007669"/>
    <property type="project" value="InterPro"/>
</dbReference>
<comment type="subcellular location">
    <subcellularLocation>
        <location evidence="1">Membrane</location>
    </subcellularLocation>
</comment>
<keyword evidence="6 9" id="KW-1133">Transmembrane helix</keyword>
<feature type="transmembrane region" description="Helical" evidence="9">
    <location>
        <begin position="21"/>
        <end position="46"/>
    </location>
</feature>
<dbReference type="PANTHER" id="PTHR35851">
    <property type="entry name" value="CELL DIVISION PROTEIN FTSQ"/>
    <property type="match status" value="1"/>
</dbReference>
<evidence type="ECO:0000256" key="9">
    <source>
        <dbReference type="SAM" id="Phobius"/>
    </source>
</evidence>
<evidence type="ECO:0000256" key="8">
    <source>
        <dbReference type="ARBA" id="ARBA00023306"/>
    </source>
</evidence>
<accession>A0A858PXI6</accession>
<keyword evidence="7 9" id="KW-0472">Membrane</keyword>
<evidence type="ECO:0000256" key="1">
    <source>
        <dbReference type="ARBA" id="ARBA00004370"/>
    </source>
</evidence>
<evidence type="ECO:0000256" key="4">
    <source>
        <dbReference type="ARBA" id="ARBA00022618"/>
    </source>
</evidence>
<evidence type="ECO:0000313" key="12">
    <source>
        <dbReference type="Proteomes" id="UP000500930"/>
    </source>
</evidence>
<dbReference type="PANTHER" id="PTHR35851:SF1">
    <property type="entry name" value="CELL DIVISION PROTEIN FTSQ"/>
    <property type="match status" value="1"/>
</dbReference>
<keyword evidence="3" id="KW-0997">Cell inner membrane</keyword>
<evidence type="ECO:0000256" key="3">
    <source>
        <dbReference type="ARBA" id="ARBA00022519"/>
    </source>
</evidence>
<keyword evidence="4 11" id="KW-0132">Cell division</keyword>
<dbReference type="Pfam" id="PF08478">
    <property type="entry name" value="POTRA_1"/>
    <property type="match status" value="1"/>
</dbReference>
<dbReference type="RefSeq" id="WP_169192933.1">
    <property type="nucleotide sequence ID" value="NZ_CP046391.1"/>
</dbReference>
<name>A0A858PXI6_9RICK</name>
<dbReference type="AlphaFoldDB" id="A0A858PXI6"/>
<evidence type="ECO:0000313" key="11">
    <source>
        <dbReference type="EMBL" id="QJC27295.1"/>
    </source>
</evidence>
<dbReference type="GO" id="GO:0016020">
    <property type="term" value="C:membrane"/>
    <property type="evidence" value="ECO:0007669"/>
    <property type="project" value="UniProtKB-SubCell"/>
</dbReference>
<dbReference type="EMBL" id="CP046391">
    <property type="protein sequence ID" value="QJC27295.1"/>
    <property type="molecule type" value="Genomic_DNA"/>
</dbReference>
<proteinExistence type="predicted"/>
<organism evidence="11 12">
    <name type="scientific">Anaplasma platys</name>
    <dbReference type="NCBI Taxonomy" id="949"/>
    <lineage>
        <taxon>Bacteria</taxon>
        <taxon>Pseudomonadati</taxon>
        <taxon>Pseudomonadota</taxon>
        <taxon>Alphaproteobacteria</taxon>
        <taxon>Rickettsiales</taxon>
        <taxon>Anaplasmataceae</taxon>
        <taxon>Anaplasma</taxon>
    </lineage>
</organism>
<dbReference type="InterPro" id="IPR034746">
    <property type="entry name" value="POTRA"/>
</dbReference>
<protein>
    <submittedName>
        <fullName evidence="11">Cell division protein FtsQ</fullName>
    </submittedName>
</protein>
<dbReference type="Gene3D" id="3.10.20.310">
    <property type="entry name" value="membrane protein fhac"/>
    <property type="match status" value="1"/>
</dbReference>
<dbReference type="InterPro" id="IPR013685">
    <property type="entry name" value="POTRA_FtsQ_type"/>
</dbReference>
<keyword evidence="8" id="KW-0131">Cell cycle</keyword>
<dbReference type="InterPro" id="IPR005548">
    <property type="entry name" value="Cell_div_FtsQ/DivIB_C"/>
</dbReference>
<gene>
    <name evidence="11" type="primary">ftsQ</name>
    <name evidence="11" type="ORF">ANPL_00910</name>
</gene>
<evidence type="ECO:0000256" key="5">
    <source>
        <dbReference type="ARBA" id="ARBA00022692"/>
    </source>
</evidence>
<evidence type="ECO:0000256" key="6">
    <source>
        <dbReference type="ARBA" id="ARBA00022989"/>
    </source>
</evidence>
<evidence type="ECO:0000256" key="2">
    <source>
        <dbReference type="ARBA" id="ARBA00022475"/>
    </source>
</evidence>
<reference evidence="11 12" key="1">
    <citation type="journal article" date="2020" name="Pathogens">
        <title>First Whole Genome Sequence of Anaplasma platys, an Obligate Intracellular Rickettsial Pathogen of Dogs.</title>
        <authorList>
            <person name="Llanes A."/>
            <person name="Rajeev S."/>
        </authorList>
    </citation>
    <scope>NUCLEOTIDE SEQUENCE [LARGE SCALE GENOMIC DNA]</scope>
    <source>
        <strain evidence="11 12">S3</strain>
    </source>
</reference>
<evidence type="ECO:0000259" key="10">
    <source>
        <dbReference type="PROSITE" id="PS51779"/>
    </source>
</evidence>
<dbReference type="PROSITE" id="PS51779">
    <property type="entry name" value="POTRA"/>
    <property type="match status" value="1"/>
</dbReference>
<keyword evidence="5 9" id="KW-0812">Transmembrane</keyword>
<dbReference type="KEGG" id="aplt:ANPL_00910"/>
<evidence type="ECO:0000256" key="7">
    <source>
        <dbReference type="ARBA" id="ARBA00023136"/>
    </source>
</evidence>
<feature type="domain" description="POTRA" evidence="10">
    <location>
        <begin position="64"/>
        <end position="132"/>
    </location>
</feature>
<keyword evidence="12" id="KW-1185">Reference proteome</keyword>
<dbReference type="Proteomes" id="UP000500930">
    <property type="component" value="Chromosome"/>
</dbReference>
<dbReference type="Pfam" id="PF03799">
    <property type="entry name" value="FtsQ_DivIB_C"/>
    <property type="match status" value="1"/>
</dbReference>
<keyword evidence="2" id="KW-1003">Cell membrane</keyword>
<dbReference type="InterPro" id="IPR026579">
    <property type="entry name" value="FtsQ"/>
</dbReference>